<organism evidence="2 3">
    <name type="scientific">Lymnaea stagnalis</name>
    <name type="common">Great pond snail</name>
    <name type="synonym">Helix stagnalis</name>
    <dbReference type="NCBI Taxonomy" id="6523"/>
    <lineage>
        <taxon>Eukaryota</taxon>
        <taxon>Metazoa</taxon>
        <taxon>Spiralia</taxon>
        <taxon>Lophotrochozoa</taxon>
        <taxon>Mollusca</taxon>
        <taxon>Gastropoda</taxon>
        <taxon>Heterobranchia</taxon>
        <taxon>Euthyneura</taxon>
        <taxon>Panpulmonata</taxon>
        <taxon>Hygrophila</taxon>
        <taxon>Lymnaeoidea</taxon>
        <taxon>Lymnaeidae</taxon>
        <taxon>Lymnaea</taxon>
    </lineage>
</organism>
<dbReference type="AlphaFoldDB" id="A0AAV2IA80"/>
<dbReference type="InterPro" id="IPR051057">
    <property type="entry name" value="PI-PLC_domain"/>
</dbReference>
<dbReference type="SMART" id="SM00148">
    <property type="entry name" value="PLCXc"/>
    <property type="match status" value="1"/>
</dbReference>
<name>A0AAV2IA80_LYMST</name>
<dbReference type="Gene3D" id="3.20.20.190">
    <property type="entry name" value="Phosphatidylinositol (PI) phosphodiesterase"/>
    <property type="match status" value="1"/>
</dbReference>
<dbReference type="GO" id="GO:0008081">
    <property type="term" value="F:phosphoric diester hydrolase activity"/>
    <property type="evidence" value="ECO:0007669"/>
    <property type="project" value="InterPro"/>
</dbReference>
<gene>
    <name evidence="2" type="ORF">GSLYS_00016059001</name>
</gene>
<dbReference type="SUPFAM" id="SSF51695">
    <property type="entry name" value="PLC-like phosphodiesterases"/>
    <property type="match status" value="1"/>
</dbReference>
<reference evidence="2 3" key="1">
    <citation type="submission" date="2024-04" db="EMBL/GenBank/DDBJ databases">
        <authorList>
            <consortium name="Genoscope - CEA"/>
            <person name="William W."/>
        </authorList>
    </citation>
    <scope>NUCLEOTIDE SEQUENCE [LARGE SCALE GENOMIC DNA]</scope>
</reference>
<proteinExistence type="predicted"/>
<dbReference type="GO" id="GO:0006629">
    <property type="term" value="P:lipid metabolic process"/>
    <property type="evidence" value="ECO:0007669"/>
    <property type="project" value="InterPro"/>
</dbReference>
<dbReference type="PANTHER" id="PTHR13593:SF113">
    <property type="entry name" value="SI:DKEY-266F7.9"/>
    <property type="match status" value="1"/>
</dbReference>
<comment type="caution">
    <text evidence="2">The sequence shown here is derived from an EMBL/GenBank/DDBJ whole genome shotgun (WGS) entry which is preliminary data.</text>
</comment>
<evidence type="ECO:0000259" key="1">
    <source>
        <dbReference type="SMART" id="SM00148"/>
    </source>
</evidence>
<dbReference type="InterPro" id="IPR042158">
    <property type="entry name" value="PLCXD1/2/3"/>
</dbReference>
<dbReference type="PROSITE" id="PS50007">
    <property type="entry name" value="PIPLC_X_DOMAIN"/>
    <property type="match status" value="1"/>
</dbReference>
<evidence type="ECO:0000313" key="2">
    <source>
        <dbReference type="EMBL" id="CAL1542477.1"/>
    </source>
</evidence>
<dbReference type="Proteomes" id="UP001497497">
    <property type="component" value="Unassembled WGS sequence"/>
</dbReference>
<feature type="domain" description="Phosphatidylinositol-specific phospholipase C X" evidence="1">
    <location>
        <begin position="23"/>
        <end position="197"/>
    </location>
</feature>
<dbReference type="EMBL" id="CAXITT010000488">
    <property type="protein sequence ID" value="CAL1542477.1"/>
    <property type="molecule type" value="Genomic_DNA"/>
</dbReference>
<dbReference type="PANTHER" id="PTHR13593">
    <property type="match status" value="1"/>
</dbReference>
<evidence type="ECO:0000313" key="3">
    <source>
        <dbReference type="Proteomes" id="UP001497497"/>
    </source>
</evidence>
<dbReference type="InterPro" id="IPR017946">
    <property type="entry name" value="PLC-like_Pdiesterase_TIM-brl"/>
</dbReference>
<dbReference type="CDD" id="cd08616">
    <property type="entry name" value="PI-PLCXD1c"/>
    <property type="match status" value="1"/>
</dbReference>
<keyword evidence="3" id="KW-1185">Reference proteome</keyword>
<accession>A0AAV2IA80</accession>
<dbReference type="InterPro" id="IPR000909">
    <property type="entry name" value="PLipase_C_PInositol-sp_X_dom"/>
</dbReference>
<sequence>MTLEEGKQPNIEWMTSLGSYSPTLLDLPLTKLAIPGSHNSGTFNLDASGGLSPGTSADVINLVNNPTVGPLAKGVVHRWSVCQSLDFIKQLNAGVRYFDLRVATKDASEDLYFVHQLFGLKVTELTESIVKFLQEHPHEVIFLDFNHFYSMELEHHIQLITHLIYVFGPKICHRRDPDSLTLNKMWEEEKQVIIFYQDAAGEDFLETFTTASLSAPWPNTPETSKSIQFLTSLHEHRCSKGFLVSQGVLTPTMTTIMAGLFSTLETWNRQWTPVFCSWIKERSAKFIQPLNIVITDFVENDDFVQTVIDLNKSRTDLPTF</sequence>
<protein>
    <recommendedName>
        <fullName evidence="1">Phosphatidylinositol-specific phospholipase C X domain-containing protein</fullName>
    </recommendedName>
</protein>